<dbReference type="InterPro" id="IPR003444">
    <property type="entry name" value="MraZ"/>
</dbReference>
<evidence type="ECO:0000256" key="6">
    <source>
        <dbReference type="ARBA" id="ARBA00023163"/>
    </source>
</evidence>
<comment type="caution">
    <text evidence="9">The sequence shown here is derived from an EMBL/GenBank/DDBJ whole genome shotgun (WGS) entry which is preliminary data.</text>
</comment>
<reference evidence="9" key="1">
    <citation type="submission" date="2023-06" db="EMBL/GenBank/DDBJ databases">
        <title>Genomic of Parafulvivirga corallium.</title>
        <authorList>
            <person name="Wang G."/>
        </authorList>
    </citation>
    <scope>NUCLEOTIDE SEQUENCE</scope>
    <source>
        <strain evidence="9">BMA10</strain>
    </source>
</reference>
<dbReference type="InterPro" id="IPR035642">
    <property type="entry name" value="MraZ_N"/>
</dbReference>
<dbReference type="InterPro" id="IPR037914">
    <property type="entry name" value="SpoVT-AbrB_sf"/>
</dbReference>
<evidence type="ECO:0000256" key="5">
    <source>
        <dbReference type="ARBA" id="ARBA00023125"/>
    </source>
</evidence>
<accession>A0ABT8KP01</accession>
<dbReference type="Gene3D" id="3.40.1550.20">
    <property type="entry name" value="Transcriptional regulator MraZ domain"/>
    <property type="match status" value="1"/>
</dbReference>
<comment type="subcellular location">
    <subcellularLocation>
        <location evidence="7">Cytoplasm</location>
        <location evidence="7">Nucleoid</location>
    </subcellularLocation>
</comment>
<feature type="domain" description="SpoVT-AbrB" evidence="8">
    <location>
        <begin position="8"/>
        <end position="54"/>
    </location>
</feature>
<evidence type="ECO:0000256" key="7">
    <source>
        <dbReference type="HAMAP-Rule" id="MF_01008"/>
    </source>
</evidence>
<evidence type="ECO:0000313" key="10">
    <source>
        <dbReference type="Proteomes" id="UP001172082"/>
    </source>
</evidence>
<evidence type="ECO:0000313" key="9">
    <source>
        <dbReference type="EMBL" id="MDN5201438.1"/>
    </source>
</evidence>
<feature type="domain" description="SpoVT-AbrB" evidence="8">
    <location>
        <begin position="83"/>
        <end position="126"/>
    </location>
</feature>
<evidence type="ECO:0000256" key="2">
    <source>
        <dbReference type="ARBA" id="ARBA00022490"/>
    </source>
</evidence>
<evidence type="ECO:0000259" key="8">
    <source>
        <dbReference type="PROSITE" id="PS51740"/>
    </source>
</evidence>
<dbReference type="PANTHER" id="PTHR34701">
    <property type="entry name" value="TRANSCRIPTIONAL REGULATOR MRAZ"/>
    <property type="match status" value="1"/>
</dbReference>
<dbReference type="InterPro" id="IPR020603">
    <property type="entry name" value="MraZ_dom"/>
</dbReference>
<keyword evidence="4 7" id="KW-0805">Transcription regulation</keyword>
<dbReference type="PANTHER" id="PTHR34701:SF1">
    <property type="entry name" value="TRANSCRIPTIONAL REGULATOR MRAZ"/>
    <property type="match status" value="1"/>
</dbReference>
<dbReference type="InterPro" id="IPR007159">
    <property type="entry name" value="SpoVT-AbrB_dom"/>
</dbReference>
<name>A0ABT8KP01_9BACT</name>
<dbReference type="InterPro" id="IPR038619">
    <property type="entry name" value="MraZ_sf"/>
</dbReference>
<evidence type="ECO:0000256" key="4">
    <source>
        <dbReference type="ARBA" id="ARBA00023015"/>
    </source>
</evidence>
<dbReference type="Proteomes" id="UP001172082">
    <property type="component" value="Unassembled WGS sequence"/>
</dbReference>
<comment type="similarity">
    <text evidence="7">Belongs to the MraZ family.</text>
</comment>
<proteinExistence type="inferred from homology"/>
<gene>
    <name evidence="7 9" type="primary">mraZ</name>
    <name evidence="9" type="ORF">QQ008_08700</name>
</gene>
<dbReference type="Pfam" id="PF02381">
    <property type="entry name" value="MraZ"/>
    <property type="match status" value="2"/>
</dbReference>
<dbReference type="NCBIfam" id="TIGR00242">
    <property type="entry name" value="division/cell wall cluster transcriptional repressor MraZ"/>
    <property type="match status" value="1"/>
</dbReference>
<keyword evidence="5 7" id="KW-0238">DNA-binding</keyword>
<dbReference type="SUPFAM" id="SSF89447">
    <property type="entry name" value="AbrB/MazE/MraZ-like"/>
    <property type="match status" value="1"/>
</dbReference>
<dbReference type="CDD" id="cd16321">
    <property type="entry name" value="MraZ_C"/>
    <property type="match status" value="1"/>
</dbReference>
<evidence type="ECO:0000256" key="3">
    <source>
        <dbReference type="ARBA" id="ARBA00022737"/>
    </source>
</evidence>
<keyword evidence="6 7" id="KW-0804">Transcription</keyword>
<organism evidence="9 10">
    <name type="scientific">Splendidivirga corallicola</name>
    <dbReference type="NCBI Taxonomy" id="3051826"/>
    <lineage>
        <taxon>Bacteria</taxon>
        <taxon>Pseudomonadati</taxon>
        <taxon>Bacteroidota</taxon>
        <taxon>Cytophagia</taxon>
        <taxon>Cytophagales</taxon>
        <taxon>Splendidivirgaceae</taxon>
        <taxon>Splendidivirga</taxon>
    </lineage>
</organism>
<comment type="subunit">
    <text evidence="7">Forms oligomers.</text>
</comment>
<keyword evidence="2 7" id="KW-0963">Cytoplasm</keyword>
<protein>
    <recommendedName>
        <fullName evidence="1 7">Transcriptional regulator MraZ</fullName>
    </recommendedName>
</protein>
<sequence length="156" mass="18826">MTSLFSGEFLCKLDAKGRLMLPARLKNKLPKEHTRTLMLQKSFDQCITIYPLVEFEKMIKRYENLDELDPEVREFERNFMRGIDEVEMDNNFRFLIPKKFQQALNLQKEVLVIGVRQRMEIWNPETFESKYEVKDEQQFKDLSKRILEKKNQEKKG</sequence>
<dbReference type="PROSITE" id="PS51740">
    <property type="entry name" value="SPOVT_ABRB"/>
    <property type="match status" value="2"/>
</dbReference>
<keyword evidence="3" id="KW-0677">Repeat</keyword>
<dbReference type="EMBL" id="JAUJEA010000002">
    <property type="protein sequence ID" value="MDN5201438.1"/>
    <property type="molecule type" value="Genomic_DNA"/>
</dbReference>
<keyword evidence="10" id="KW-1185">Reference proteome</keyword>
<dbReference type="RefSeq" id="WP_346751458.1">
    <property type="nucleotide sequence ID" value="NZ_JAUJEA010000002.1"/>
</dbReference>
<evidence type="ECO:0000256" key="1">
    <source>
        <dbReference type="ARBA" id="ARBA00013860"/>
    </source>
</evidence>
<dbReference type="HAMAP" id="MF_01008">
    <property type="entry name" value="MraZ"/>
    <property type="match status" value="1"/>
</dbReference>
<dbReference type="CDD" id="cd16320">
    <property type="entry name" value="MraZ_N"/>
    <property type="match status" value="1"/>
</dbReference>
<dbReference type="InterPro" id="IPR035644">
    <property type="entry name" value="MraZ_C"/>
</dbReference>